<evidence type="ECO:0000313" key="2">
    <source>
        <dbReference type="Proteomes" id="UP001305928"/>
    </source>
</evidence>
<sequence length="58" mass="6570">MSTPVKCAFACNGVRLMVRENGLGPRLLELTQREFEIFVVIARGLPPPPSRRRFRAKS</sequence>
<reference evidence="1 2" key="1">
    <citation type="submission" date="2023-11" db="EMBL/GenBank/DDBJ databases">
        <title>Complete genome of Pseudomonas benzenivorans BA3361.</title>
        <authorList>
            <person name="Shin S.Y."/>
            <person name="Song J."/>
            <person name="Kang H."/>
        </authorList>
    </citation>
    <scope>NUCLEOTIDE SEQUENCE [LARGE SCALE GENOMIC DNA]</scope>
    <source>
        <strain evidence="1 2">HNIBRBA3361</strain>
    </source>
</reference>
<protein>
    <submittedName>
        <fullName evidence="1">Uncharacterized protein</fullName>
    </submittedName>
</protein>
<dbReference type="Proteomes" id="UP001305928">
    <property type="component" value="Chromosome"/>
</dbReference>
<dbReference type="RefSeq" id="WP_318645726.1">
    <property type="nucleotide sequence ID" value="NZ_CP137892.1"/>
</dbReference>
<name>A0ABZ0Q199_9PSED</name>
<evidence type="ECO:0000313" key="1">
    <source>
        <dbReference type="EMBL" id="WPC06547.1"/>
    </source>
</evidence>
<organism evidence="1 2">
    <name type="scientific">Pseudomonas benzenivorans</name>
    <dbReference type="NCBI Taxonomy" id="556533"/>
    <lineage>
        <taxon>Bacteria</taxon>
        <taxon>Pseudomonadati</taxon>
        <taxon>Pseudomonadota</taxon>
        <taxon>Gammaproteobacteria</taxon>
        <taxon>Pseudomonadales</taxon>
        <taxon>Pseudomonadaceae</taxon>
        <taxon>Pseudomonas</taxon>
    </lineage>
</organism>
<gene>
    <name evidence="1" type="ORF">SBP02_07280</name>
</gene>
<dbReference type="EMBL" id="CP137892">
    <property type="protein sequence ID" value="WPC06547.1"/>
    <property type="molecule type" value="Genomic_DNA"/>
</dbReference>
<accession>A0ABZ0Q199</accession>
<proteinExistence type="predicted"/>
<keyword evidence="2" id="KW-1185">Reference proteome</keyword>